<protein>
    <submittedName>
        <fullName evidence="1">Uncharacterized protein</fullName>
    </submittedName>
</protein>
<dbReference type="EMBL" id="CADEHS020000134">
    <property type="protein sequence ID" value="CAG9950054.1"/>
    <property type="molecule type" value="Genomic_DNA"/>
</dbReference>
<dbReference type="Proteomes" id="UP000836387">
    <property type="component" value="Unassembled WGS sequence"/>
</dbReference>
<evidence type="ECO:0000313" key="2">
    <source>
        <dbReference type="Proteomes" id="UP000836387"/>
    </source>
</evidence>
<name>A0ACA9UAJ8_BIOOC</name>
<reference evidence="1" key="2">
    <citation type="submission" date="2021-10" db="EMBL/GenBank/DDBJ databases">
        <authorList>
            <person name="Piombo E."/>
        </authorList>
    </citation>
    <scope>NUCLEOTIDE SEQUENCE</scope>
</reference>
<accession>A0ACA9UAJ8</accession>
<proteinExistence type="predicted"/>
<comment type="caution">
    <text evidence="1">The sequence shown here is derived from an EMBL/GenBank/DDBJ whole genome shotgun (WGS) entry which is preliminary data.</text>
</comment>
<organism evidence="1 2">
    <name type="scientific">Clonostachys rosea f. rosea IK726</name>
    <dbReference type="NCBI Taxonomy" id="1349383"/>
    <lineage>
        <taxon>Eukaryota</taxon>
        <taxon>Fungi</taxon>
        <taxon>Dikarya</taxon>
        <taxon>Ascomycota</taxon>
        <taxon>Pezizomycotina</taxon>
        <taxon>Sordariomycetes</taxon>
        <taxon>Hypocreomycetidae</taxon>
        <taxon>Hypocreales</taxon>
        <taxon>Bionectriaceae</taxon>
        <taxon>Clonostachys</taxon>
    </lineage>
</organism>
<reference evidence="1" key="1">
    <citation type="submission" date="2020-04" db="EMBL/GenBank/DDBJ databases">
        <authorList>
            <person name="Broberg M."/>
        </authorList>
    </citation>
    <scope>NUCLEOTIDE SEQUENCE</scope>
</reference>
<gene>
    <name evidence="1" type="ORF">CRV2_00019385</name>
</gene>
<sequence>MLRVERTLPPLHDSTVSPTSSQPSVDVMGRFDAIADKIKNKTYKNQYELDLDINAIVIDTHEGHFQFAAGVLQVFQWLLPESLSHS</sequence>
<evidence type="ECO:0000313" key="1">
    <source>
        <dbReference type="EMBL" id="CAG9950054.1"/>
    </source>
</evidence>
<keyword evidence="2" id="KW-1185">Reference proteome</keyword>